<dbReference type="EMBL" id="OA564404">
    <property type="protein sequence ID" value="CAD7194198.1"/>
    <property type="molecule type" value="Genomic_DNA"/>
</dbReference>
<dbReference type="Gene3D" id="3.20.20.60">
    <property type="entry name" value="Phosphoenolpyruvate-binding domains"/>
    <property type="match status" value="2"/>
</dbReference>
<name>A0A7R8V9M0_TIMDO</name>
<dbReference type="Pfam" id="PF13714">
    <property type="entry name" value="PEP_mutase"/>
    <property type="match status" value="1"/>
</dbReference>
<organism evidence="2">
    <name type="scientific">Timema douglasi</name>
    <name type="common">Walking stick</name>
    <dbReference type="NCBI Taxonomy" id="61478"/>
    <lineage>
        <taxon>Eukaryota</taxon>
        <taxon>Metazoa</taxon>
        <taxon>Ecdysozoa</taxon>
        <taxon>Arthropoda</taxon>
        <taxon>Hexapoda</taxon>
        <taxon>Insecta</taxon>
        <taxon>Pterygota</taxon>
        <taxon>Neoptera</taxon>
        <taxon>Polyneoptera</taxon>
        <taxon>Phasmatodea</taxon>
        <taxon>Timematodea</taxon>
        <taxon>Timematoidea</taxon>
        <taxon>Timematidae</taxon>
        <taxon>Timema</taxon>
    </lineage>
</organism>
<dbReference type="InterPro" id="IPR039556">
    <property type="entry name" value="ICL/PEPM"/>
</dbReference>
<accession>A0A7R8V9M0</accession>
<dbReference type="SUPFAM" id="SSF51621">
    <property type="entry name" value="Phosphoenolpyruvate/pyruvate domain"/>
    <property type="match status" value="1"/>
</dbReference>
<dbReference type="PANTHER" id="PTHR42905:SF7">
    <property type="entry name" value="PHOSPHOENOLPYRUVATE PHOSPHOMUTASE"/>
    <property type="match status" value="1"/>
</dbReference>
<dbReference type="InterPro" id="IPR015813">
    <property type="entry name" value="Pyrv/PenolPyrv_kinase-like_dom"/>
</dbReference>
<protein>
    <recommendedName>
        <fullName evidence="3">Phosphoenolpyruvate phosphomutase</fullName>
    </recommendedName>
</protein>
<dbReference type="AlphaFoldDB" id="A0A7R8V9M0"/>
<evidence type="ECO:0008006" key="3">
    <source>
        <dbReference type="Google" id="ProtNLM"/>
    </source>
</evidence>
<gene>
    <name evidence="2" type="ORF">TDIB3V08_LOCUS627</name>
</gene>
<evidence type="ECO:0000313" key="2">
    <source>
        <dbReference type="EMBL" id="CAD7194198.1"/>
    </source>
</evidence>
<sequence>MSTAVPLLLRQGRQLASIHIMGMRAASTDLGKKTTQLKNLLNSPQLTFLMEAHSGLSARIVQETGFSGIWASGLGISAQLGVRDSNEASWTQVLEVVEFMADATNIPILLDADTGYGNFNNARRLIRKLEDRGVAGKASTLVHVIYHEVACKDHQRDPDFCVVARVEAFIAGWGLDEALERANAYREAGADAVLIHSKKADPSDIEAFMAKWNNKAPVVIVPTKYYSTPTSRFHELGIATVIWANHNLRASVTAMQETSRRILSDQSLLNVEKKVSI</sequence>
<proteinExistence type="inferred from homology"/>
<evidence type="ECO:0000256" key="1">
    <source>
        <dbReference type="ARBA" id="ARBA00038455"/>
    </source>
</evidence>
<dbReference type="PANTHER" id="PTHR42905">
    <property type="entry name" value="PHOSPHOENOLPYRUVATE CARBOXYLASE"/>
    <property type="match status" value="1"/>
</dbReference>
<reference evidence="2" key="1">
    <citation type="submission" date="2020-11" db="EMBL/GenBank/DDBJ databases">
        <authorList>
            <person name="Tran Van P."/>
        </authorList>
    </citation>
    <scope>NUCLEOTIDE SEQUENCE</scope>
</reference>
<dbReference type="InterPro" id="IPR040442">
    <property type="entry name" value="Pyrv_kinase-like_dom_sf"/>
</dbReference>
<dbReference type="CDD" id="cd00377">
    <property type="entry name" value="ICL_PEPM"/>
    <property type="match status" value="1"/>
</dbReference>
<dbReference type="GO" id="GO:0003824">
    <property type="term" value="F:catalytic activity"/>
    <property type="evidence" value="ECO:0007669"/>
    <property type="project" value="InterPro"/>
</dbReference>
<comment type="similarity">
    <text evidence="1">Belongs to the isocitrate lyase/PEP mutase superfamily. PEP mutase family.</text>
</comment>